<dbReference type="InterPro" id="IPR004291">
    <property type="entry name" value="Transposase_IS66_central"/>
</dbReference>
<gene>
    <name evidence="3" type="ORF">NC99_12320</name>
</gene>
<feature type="domain" description="Transposase IS66 central" evidence="1">
    <location>
        <begin position="2"/>
        <end position="227"/>
    </location>
</feature>
<evidence type="ECO:0000313" key="3">
    <source>
        <dbReference type="EMBL" id="KOH45944.1"/>
    </source>
</evidence>
<dbReference type="InterPro" id="IPR052344">
    <property type="entry name" value="Transposase-related"/>
</dbReference>
<organism evidence="3 4">
    <name type="scientific">Sunxiuqinia dokdonensis</name>
    <dbReference type="NCBI Taxonomy" id="1409788"/>
    <lineage>
        <taxon>Bacteria</taxon>
        <taxon>Pseudomonadati</taxon>
        <taxon>Bacteroidota</taxon>
        <taxon>Bacteroidia</taxon>
        <taxon>Marinilabiliales</taxon>
        <taxon>Prolixibacteraceae</taxon>
        <taxon>Sunxiuqinia</taxon>
    </lineage>
</organism>
<dbReference type="PANTHER" id="PTHR33678:SF1">
    <property type="entry name" value="BLL1576 PROTEIN"/>
    <property type="match status" value="1"/>
</dbReference>
<dbReference type="Pfam" id="PF03050">
    <property type="entry name" value="DDE_Tnp_IS66"/>
    <property type="match status" value="1"/>
</dbReference>
<dbReference type="Pfam" id="PF13817">
    <property type="entry name" value="DDE_Tnp_IS66_C"/>
    <property type="match status" value="1"/>
</dbReference>
<comment type="caution">
    <text evidence="3">The sequence shown here is derived from an EMBL/GenBank/DDBJ whole genome shotgun (WGS) entry which is preliminary data.</text>
</comment>
<protein>
    <submittedName>
        <fullName evidence="3">Transposase</fullName>
    </submittedName>
</protein>
<sequence length="273" mass="31675">MYEVLKKQVFSAGYLMADETPIRVLTKDKPGSTHKGYHWVYYDPGGNLVLFDYRPSRGREGPDQMLENYSGYLQTDGYQAYSNLKNKEKITLLACMAHARRKFDHAKDNDPQRAETALLMFGQLYEIERQAREKELDADQIKKLRQEKAVPVLRQMEVWLREQLYQVLPKSAIGEAVAYTLNLWPRLERYIEDGRFQIDNNLIENSIRPVALGRKNYLFAGSHDAARQAAMIYSLLATCKINQVEPFAWLRQTLDKIPDHKANKLHELLPAKL</sequence>
<dbReference type="PANTHER" id="PTHR33678">
    <property type="entry name" value="BLL1576 PROTEIN"/>
    <property type="match status" value="1"/>
</dbReference>
<dbReference type="NCBIfam" id="NF033517">
    <property type="entry name" value="transpos_IS66"/>
    <property type="match status" value="1"/>
</dbReference>
<evidence type="ECO:0000259" key="2">
    <source>
        <dbReference type="Pfam" id="PF13817"/>
    </source>
</evidence>
<keyword evidence="4" id="KW-1185">Reference proteome</keyword>
<evidence type="ECO:0000313" key="4">
    <source>
        <dbReference type="Proteomes" id="UP000036958"/>
    </source>
</evidence>
<dbReference type="Proteomes" id="UP000036958">
    <property type="component" value="Unassembled WGS sequence"/>
</dbReference>
<name>A0A0L8VBW2_9BACT</name>
<feature type="domain" description="Transposase IS66 C-terminal" evidence="2">
    <location>
        <begin position="234"/>
        <end position="270"/>
    </location>
</feature>
<dbReference type="InterPro" id="IPR039552">
    <property type="entry name" value="IS66_C"/>
</dbReference>
<dbReference type="AlphaFoldDB" id="A0A0L8VBW2"/>
<proteinExistence type="predicted"/>
<evidence type="ECO:0000259" key="1">
    <source>
        <dbReference type="Pfam" id="PF03050"/>
    </source>
</evidence>
<reference evidence="4" key="1">
    <citation type="submission" date="2015-07" db="EMBL/GenBank/DDBJ databases">
        <title>Genome sequencing of Sunxiuqinia dokdonensis strain SK.</title>
        <authorList>
            <person name="Ahn S."/>
            <person name="Kim B.-C."/>
        </authorList>
    </citation>
    <scope>NUCLEOTIDE SEQUENCE [LARGE SCALE GENOMIC DNA]</scope>
    <source>
        <strain evidence="4">SK</strain>
    </source>
</reference>
<accession>A0A0L8VBW2</accession>
<dbReference type="STRING" id="1409788.NC99_12320"/>
<dbReference type="EMBL" id="LGIA01000059">
    <property type="protein sequence ID" value="KOH45944.1"/>
    <property type="molecule type" value="Genomic_DNA"/>
</dbReference>